<dbReference type="Proteomes" id="UP000187429">
    <property type="component" value="Unassembled WGS sequence"/>
</dbReference>
<sequence>MAAAYAERKLALANAARTYRAPNEHGGGEADEYAALVRAEMEMDAEIADMLAHITNLQTAIKLVMS</sequence>
<organism evidence="1 2">
    <name type="scientific">Smittium culicis</name>
    <dbReference type="NCBI Taxonomy" id="133412"/>
    <lineage>
        <taxon>Eukaryota</taxon>
        <taxon>Fungi</taxon>
        <taxon>Fungi incertae sedis</taxon>
        <taxon>Zoopagomycota</taxon>
        <taxon>Kickxellomycotina</taxon>
        <taxon>Harpellomycetes</taxon>
        <taxon>Harpellales</taxon>
        <taxon>Legeriomycetaceae</taxon>
        <taxon>Smittium</taxon>
    </lineage>
</organism>
<gene>
    <name evidence="1" type="ORF">AYI69_g73</name>
</gene>
<evidence type="ECO:0000313" key="1">
    <source>
        <dbReference type="EMBL" id="OMJ30385.1"/>
    </source>
</evidence>
<keyword evidence="2" id="KW-1185">Reference proteome</keyword>
<dbReference type="AlphaFoldDB" id="A0A1R1YU40"/>
<protein>
    <submittedName>
        <fullName evidence="1">Uncharacterized protein</fullName>
    </submittedName>
</protein>
<accession>A0A1R1YU40</accession>
<name>A0A1R1YU40_9FUNG</name>
<reference evidence="2" key="1">
    <citation type="submission" date="2017-01" db="EMBL/GenBank/DDBJ databases">
        <authorList>
            <person name="Wang Y."/>
            <person name="White M."/>
            <person name="Kvist S."/>
            <person name="Moncalvo J.-M."/>
        </authorList>
    </citation>
    <scope>NUCLEOTIDE SEQUENCE [LARGE SCALE GENOMIC DNA]</scope>
    <source>
        <strain evidence="2">ID-206-W2</strain>
    </source>
</reference>
<dbReference type="EMBL" id="LSSM01000017">
    <property type="protein sequence ID" value="OMJ30385.1"/>
    <property type="molecule type" value="Genomic_DNA"/>
</dbReference>
<comment type="caution">
    <text evidence="1">The sequence shown here is derived from an EMBL/GenBank/DDBJ whole genome shotgun (WGS) entry which is preliminary data.</text>
</comment>
<dbReference type="OrthoDB" id="10458643at2759"/>
<proteinExistence type="predicted"/>
<evidence type="ECO:0000313" key="2">
    <source>
        <dbReference type="Proteomes" id="UP000187429"/>
    </source>
</evidence>